<dbReference type="InterPro" id="IPR002563">
    <property type="entry name" value="Flavin_Rdtase-like_dom"/>
</dbReference>
<keyword evidence="4" id="KW-1185">Reference proteome</keyword>
<comment type="caution">
    <text evidence="3">The sequence shown here is derived from an EMBL/GenBank/DDBJ whole genome shotgun (WGS) entry which is preliminary data.</text>
</comment>
<feature type="domain" description="Flavin reductase like" evidence="2">
    <location>
        <begin position="24"/>
        <end position="170"/>
    </location>
</feature>
<dbReference type="InterPro" id="IPR012349">
    <property type="entry name" value="Split_barrel_FMN-bd"/>
</dbReference>
<dbReference type="PANTHER" id="PTHR43567">
    <property type="entry name" value="FLAVOREDOXIN-RELATED-RELATED"/>
    <property type="match status" value="1"/>
</dbReference>
<evidence type="ECO:0000259" key="2">
    <source>
        <dbReference type="Pfam" id="PF01613"/>
    </source>
</evidence>
<gene>
    <name evidence="3" type="ORF">J2Z43_000280</name>
</gene>
<dbReference type="Pfam" id="PF01613">
    <property type="entry name" value="Flavin_Reduct"/>
    <property type="match status" value="1"/>
</dbReference>
<accession>A0ABS4E7H4</accession>
<comment type="similarity">
    <text evidence="1">Belongs to the flavoredoxin family.</text>
</comment>
<dbReference type="Proteomes" id="UP000767291">
    <property type="component" value="Unassembled WGS sequence"/>
</dbReference>
<proteinExistence type="inferred from homology"/>
<evidence type="ECO:0000256" key="1">
    <source>
        <dbReference type="ARBA" id="ARBA00038054"/>
    </source>
</evidence>
<dbReference type="InterPro" id="IPR052174">
    <property type="entry name" value="Flavoredoxin"/>
</dbReference>
<evidence type="ECO:0000313" key="3">
    <source>
        <dbReference type="EMBL" id="MBP1853890.1"/>
    </source>
</evidence>
<sequence length="170" mass="19702">MSTFKKISPNEIPRNPIDMISNEWMLVSSEKEGRVNSMTASWGGVGFLWGKNIAFIFIRPQRHTKKFIDNSDTFSLTFFDKKYREDLTYFGSVSGSEEDKVGKIGYKVLHEDGVPYFEEANLSIICKNVYKQKLDPNGFFDESLIKKWYPNSDFHEIYVAEITDVLVKED</sequence>
<evidence type="ECO:0000313" key="4">
    <source>
        <dbReference type="Proteomes" id="UP000767291"/>
    </source>
</evidence>
<dbReference type="PANTHER" id="PTHR43567:SF5">
    <property type="entry name" value="HYPOTHETICAL CYTOSOLIC PROTEIN"/>
    <property type="match status" value="1"/>
</dbReference>
<dbReference type="SUPFAM" id="SSF50475">
    <property type="entry name" value="FMN-binding split barrel"/>
    <property type="match status" value="1"/>
</dbReference>
<dbReference type="RefSeq" id="WP_209455508.1">
    <property type="nucleotide sequence ID" value="NZ_BAAACS010000017.1"/>
</dbReference>
<dbReference type="Gene3D" id="2.30.110.10">
    <property type="entry name" value="Electron Transport, Fmn-binding Protein, Chain A"/>
    <property type="match status" value="1"/>
</dbReference>
<dbReference type="EMBL" id="JAGGJX010000001">
    <property type="protein sequence ID" value="MBP1853890.1"/>
    <property type="molecule type" value="Genomic_DNA"/>
</dbReference>
<reference evidence="3 4" key="1">
    <citation type="submission" date="2021-03" db="EMBL/GenBank/DDBJ databases">
        <title>Genomic Encyclopedia of Type Strains, Phase IV (KMG-IV): sequencing the most valuable type-strain genomes for metagenomic binning, comparative biology and taxonomic classification.</title>
        <authorList>
            <person name="Goeker M."/>
        </authorList>
    </citation>
    <scope>NUCLEOTIDE SEQUENCE [LARGE SCALE GENOMIC DNA]</scope>
    <source>
        <strain evidence="3 4">DSM 1289</strain>
    </source>
</reference>
<organism evidence="3 4">
    <name type="scientific">Metaclostridioides mangenotii</name>
    <dbReference type="NCBI Taxonomy" id="1540"/>
    <lineage>
        <taxon>Bacteria</taxon>
        <taxon>Bacillati</taxon>
        <taxon>Bacillota</taxon>
        <taxon>Clostridia</taxon>
        <taxon>Peptostreptococcales</taxon>
        <taxon>Peptostreptococcaceae</taxon>
        <taxon>Metaclostridioides</taxon>
    </lineage>
</organism>
<name>A0ABS4E7H4_9FIRM</name>
<protein>
    <submittedName>
        <fullName evidence="3">Flavin reductase (DIM6/NTAB) family NADH-FMN oxidoreductase RutF</fullName>
    </submittedName>
</protein>